<evidence type="ECO:0000313" key="3">
    <source>
        <dbReference type="Proteomes" id="UP000247409"/>
    </source>
</evidence>
<proteinExistence type="predicted"/>
<dbReference type="Proteomes" id="UP000247409">
    <property type="component" value="Unassembled WGS sequence"/>
</dbReference>
<feature type="chain" id="PRO_5016037319" evidence="1">
    <location>
        <begin position="18"/>
        <end position="102"/>
    </location>
</feature>
<protein>
    <submittedName>
        <fullName evidence="2">Uncharacterized protein</fullName>
    </submittedName>
</protein>
<evidence type="ECO:0000256" key="1">
    <source>
        <dbReference type="SAM" id="SignalP"/>
    </source>
</evidence>
<feature type="signal peptide" evidence="1">
    <location>
        <begin position="1"/>
        <end position="17"/>
    </location>
</feature>
<reference evidence="2 3" key="1">
    <citation type="journal article" date="2018" name="Mol. Biol. Evol.">
        <title>Analysis of the draft genome of the red seaweed Gracilariopsis chorda provides insights into genome size evolution in Rhodophyta.</title>
        <authorList>
            <person name="Lee J."/>
            <person name="Yang E.C."/>
            <person name="Graf L."/>
            <person name="Yang J.H."/>
            <person name="Qiu H."/>
            <person name="Zel Zion U."/>
            <person name="Chan C.X."/>
            <person name="Stephens T.G."/>
            <person name="Weber A.P.M."/>
            <person name="Boo G.H."/>
            <person name="Boo S.M."/>
            <person name="Kim K.M."/>
            <person name="Shin Y."/>
            <person name="Jung M."/>
            <person name="Lee S.J."/>
            <person name="Yim H.S."/>
            <person name="Lee J.H."/>
            <person name="Bhattacharya D."/>
            <person name="Yoon H.S."/>
        </authorList>
    </citation>
    <scope>NUCLEOTIDE SEQUENCE [LARGE SCALE GENOMIC DNA]</scope>
    <source>
        <strain evidence="2 3">SKKU-2015</strain>
        <tissue evidence="2">Whole body</tissue>
    </source>
</reference>
<accession>A0A2V3IGK8</accession>
<keyword evidence="1" id="KW-0732">Signal</keyword>
<dbReference type="AlphaFoldDB" id="A0A2V3IGK8"/>
<dbReference type="EMBL" id="NBIV01000326">
    <property type="protein sequence ID" value="PXF40280.1"/>
    <property type="molecule type" value="Genomic_DNA"/>
</dbReference>
<keyword evidence="3" id="KW-1185">Reference proteome</keyword>
<comment type="caution">
    <text evidence="2">The sequence shown here is derived from an EMBL/GenBank/DDBJ whole genome shotgun (WGS) entry which is preliminary data.</text>
</comment>
<gene>
    <name evidence="2" type="ORF">BWQ96_10013</name>
</gene>
<name>A0A2V3IGK8_9FLOR</name>
<evidence type="ECO:0000313" key="2">
    <source>
        <dbReference type="EMBL" id="PXF40280.1"/>
    </source>
</evidence>
<sequence length="102" mass="9316">MKTFSAVVCAIIGFAAAVPATTAPSTTTAATTTAASVPVPDVTAFLGSGTGGVATGNNAVVTAADQTSGAAASKTDSSGLAFASAAPGQAGGIAVSGPTPAM</sequence>
<organism evidence="2 3">
    <name type="scientific">Gracilariopsis chorda</name>
    <dbReference type="NCBI Taxonomy" id="448386"/>
    <lineage>
        <taxon>Eukaryota</taxon>
        <taxon>Rhodophyta</taxon>
        <taxon>Florideophyceae</taxon>
        <taxon>Rhodymeniophycidae</taxon>
        <taxon>Gracilariales</taxon>
        <taxon>Gracilariaceae</taxon>
        <taxon>Gracilariopsis</taxon>
    </lineage>
</organism>